<evidence type="ECO:0000313" key="5">
    <source>
        <dbReference type="EMBL" id="THF73321.1"/>
    </source>
</evidence>
<dbReference type="PANTHER" id="PTHR30005">
    <property type="entry name" value="EXOPOLYPHOSPHATASE"/>
    <property type="match status" value="1"/>
</dbReference>
<dbReference type="Gene3D" id="1.10.3210.10">
    <property type="entry name" value="Hypothetical protein af1432"/>
    <property type="match status" value="1"/>
</dbReference>
<dbReference type="PIRSF" id="PIRSF001267">
    <property type="entry name" value="Pyrophosphatase_GppA_Ppx"/>
    <property type="match status" value="1"/>
</dbReference>
<evidence type="ECO:0000313" key="6">
    <source>
        <dbReference type="Proteomes" id="UP000310636"/>
    </source>
</evidence>
<feature type="domain" description="Ppx/GppA phosphatase C-terminal" evidence="4">
    <location>
        <begin position="349"/>
        <end position="508"/>
    </location>
</feature>
<comment type="caution">
    <text evidence="5">The sequence shown here is derived from an EMBL/GenBank/DDBJ whole genome shotgun (WGS) entry which is preliminary data.</text>
</comment>
<comment type="similarity">
    <text evidence="1">Belongs to the GppA/Ppx family.</text>
</comment>
<dbReference type="SUPFAM" id="SSF109604">
    <property type="entry name" value="HD-domain/PDEase-like"/>
    <property type="match status" value="1"/>
</dbReference>
<evidence type="ECO:0000256" key="2">
    <source>
        <dbReference type="ARBA" id="ARBA00022801"/>
    </source>
</evidence>
<feature type="domain" description="Ppx/GppA phosphatase N-terminal" evidence="3">
    <location>
        <begin position="49"/>
        <end position="332"/>
    </location>
</feature>
<reference evidence="5 6" key="1">
    <citation type="submission" date="2019-04" db="EMBL/GenBank/DDBJ databases">
        <title>Cohnella sp. nov. isolated from preserved vegetables.</title>
        <authorList>
            <person name="Lin S.-Y."/>
            <person name="Hung M.-H."/>
            <person name="Young C.-C."/>
        </authorList>
    </citation>
    <scope>NUCLEOTIDE SEQUENCE [LARGE SCALE GENOMIC DNA]</scope>
    <source>
        <strain evidence="5 6">CC-MHH1044</strain>
    </source>
</reference>
<dbReference type="PANTHER" id="PTHR30005:SF0">
    <property type="entry name" value="RETROGRADE REGULATION PROTEIN 2"/>
    <property type="match status" value="1"/>
</dbReference>
<dbReference type="Pfam" id="PF02541">
    <property type="entry name" value="Ppx-GppA"/>
    <property type="match status" value="1"/>
</dbReference>
<dbReference type="InterPro" id="IPR003695">
    <property type="entry name" value="Ppx_GppA_N"/>
</dbReference>
<dbReference type="Pfam" id="PF21447">
    <property type="entry name" value="Ppx-GppA_III"/>
    <property type="match status" value="1"/>
</dbReference>
<keyword evidence="2" id="KW-0378">Hydrolase</keyword>
<dbReference type="GO" id="GO:0006357">
    <property type="term" value="P:regulation of transcription by RNA polymerase II"/>
    <property type="evidence" value="ECO:0007669"/>
    <property type="project" value="TreeGrafter"/>
</dbReference>
<evidence type="ECO:0000259" key="3">
    <source>
        <dbReference type="Pfam" id="PF02541"/>
    </source>
</evidence>
<dbReference type="InterPro" id="IPR050273">
    <property type="entry name" value="GppA/Ppx_hydrolase"/>
</dbReference>
<keyword evidence="6" id="KW-1185">Reference proteome</keyword>
<evidence type="ECO:0000259" key="4">
    <source>
        <dbReference type="Pfam" id="PF21447"/>
    </source>
</evidence>
<dbReference type="Proteomes" id="UP000310636">
    <property type="component" value="Unassembled WGS sequence"/>
</dbReference>
<gene>
    <name evidence="5" type="ORF">E6C55_29840</name>
</gene>
<accession>A0A4S4BIB3</accession>
<dbReference type="Gene3D" id="3.30.420.150">
    <property type="entry name" value="Exopolyphosphatase. Domain 2"/>
    <property type="match status" value="1"/>
</dbReference>
<organism evidence="5 6">
    <name type="scientific">Cohnella fermenti</name>
    <dbReference type="NCBI Taxonomy" id="2565925"/>
    <lineage>
        <taxon>Bacteria</taxon>
        <taxon>Bacillati</taxon>
        <taxon>Bacillota</taxon>
        <taxon>Bacilli</taxon>
        <taxon>Bacillales</taxon>
        <taxon>Paenibacillaceae</taxon>
        <taxon>Cohnella</taxon>
    </lineage>
</organism>
<proteinExistence type="inferred from homology"/>
<dbReference type="Gene3D" id="3.30.420.40">
    <property type="match status" value="1"/>
</dbReference>
<dbReference type="OrthoDB" id="9807195at2"/>
<dbReference type="AlphaFoldDB" id="A0A4S4BIB3"/>
<name>A0A4S4BIB3_9BACL</name>
<sequence>MLYRTYKRFFCRNVRNDRIGLTGGAEALYKKQIIGMIDIGSNTVRLAVYQITENGAFRVIDQGRWPARLSQKLTAGGELPRESVDELAEVLLHFKRICRMHRTTRIKAVATAAIRQAANREQALARLTEVTGLTIELLSGEDEARFGSLAMLRTMDVEDGFVVDIGGGSTEITLLRDRKIVSSVSFPFGCVNTSRRFGMKDEPVPPAVMERAVSELAAQLRSEPWIRSHPGLPLIGLGGTLRSFAKISQRSIDYPLSNLHGYEFPPLALENALQTLAPLGVEKRRKVPGLSKDRADVIVPGLLILQAVVQACQASRVVVCGAGLRDGIFFDACLPAEEVFLSSRQVLEDSIRNLSALYPTVPQAHLEQVNRLALSLYDSLAPEASLPPSSRVLLDAASRLFRIGSMIDVGDNADHTFYILMHAHWNGLGHREMLLTAAIASYKGPGAMRSRLVPYKALLREGDFERISKLGMLLQLAAALDRSESQGIASLDITVERSRQLTLSAAANHPLHVEMMEVETLAKDFKKSWGLSPVLSVSTLAPPPR</sequence>
<dbReference type="CDD" id="cd24052">
    <property type="entry name" value="ASKHA_NBD_HpPPX-GppA-like"/>
    <property type="match status" value="1"/>
</dbReference>
<dbReference type="EMBL" id="SSOB01000058">
    <property type="protein sequence ID" value="THF73321.1"/>
    <property type="molecule type" value="Genomic_DNA"/>
</dbReference>
<dbReference type="InterPro" id="IPR043129">
    <property type="entry name" value="ATPase_NBD"/>
</dbReference>
<dbReference type="InterPro" id="IPR030673">
    <property type="entry name" value="PyroPPase_GppA_Ppx"/>
</dbReference>
<dbReference type="InterPro" id="IPR048950">
    <property type="entry name" value="Ppx_GppA_C"/>
</dbReference>
<protein>
    <submittedName>
        <fullName evidence="5">Ppx/GppA family phosphatase</fullName>
    </submittedName>
</protein>
<dbReference type="SUPFAM" id="SSF53067">
    <property type="entry name" value="Actin-like ATPase domain"/>
    <property type="match status" value="2"/>
</dbReference>
<dbReference type="GO" id="GO:0016787">
    <property type="term" value="F:hydrolase activity"/>
    <property type="evidence" value="ECO:0007669"/>
    <property type="project" value="UniProtKB-KW"/>
</dbReference>
<evidence type="ECO:0000256" key="1">
    <source>
        <dbReference type="ARBA" id="ARBA00007125"/>
    </source>
</evidence>